<dbReference type="InterPro" id="IPR006189">
    <property type="entry name" value="CHASE_dom"/>
</dbReference>
<feature type="domain" description="Response regulatory" evidence="14">
    <location>
        <begin position="956"/>
        <end position="1063"/>
    </location>
</feature>
<reference evidence="18" key="1">
    <citation type="submission" date="2021-04" db="EMBL/GenBank/DDBJ databases">
        <title>Complete genome sequence for Sulfitobacter sp. strain JK7-1.</title>
        <authorList>
            <person name="Park S.-J."/>
        </authorList>
    </citation>
    <scope>NUCLEOTIDE SEQUENCE</scope>
    <source>
        <strain evidence="18">JK7-1</strain>
    </source>
</reference>
<accession>A0A975JDY1</accession>
<dbReference type="PANTHER" id="PTHR43047:SF72">
    <property type="entry name" value="OSMOSENSING HISTIDINE PROTEIN KINASE SLN1"/>
    <property type="match status" value="1"/>
</dbReference>
<dbReference type="PROSITE" id="PS50110">
    <property type="entry name" value="RESPONSE_REGULATORY"/>
    <property type="match status" value="1"/>
</dbReference>
<dbReference type="EC" id="2.7.13.3" evidence="3"/>
<dbReference type="Pfam" id="PF08447">
    <property type="entry name" value="PAS_3"/>
    <property type="match status" value="1"/>
</dbReference>
<dbReference type="AlphaFoldDB" id="A0A975JDY1"/>
<evidence type="ECO:0000256" key="8">
    <source>
        <dbReference type="ARBA" id="ARBA00022989"/>
    </source>
</evidence>
<feature type="domain" description="PAS" evidence="15">
    <location>
        <begin position="340"/>
        <end position="391"/>
    </location>
</feature>
<dbReference type="GO" id="GO:0009927">
    <property type="term" value="F:histidine phosphotransfer kinase activity"/>
    <property type="evidence" value="ECO:0007669"/>
    <property type="project" value="TreeGrafter"/>
</dbReference>
<dbReference type="EMBL" id="CP073581">
    <property type="protein sequence ID" value="QUJ76711.1"/>
    <property type="molecule type" value="Genomic_DNA"/>
</dbReference>
<dbReference type="GO" id="GO:0005886">
    <property type="term" value="C:plasma membrane"/>
    <property type="evidence" value="ECO:0007669"/>
    <property type="project" value="TreeGrafter"/>
</dbReference>
<dbReference type="SMART" id="SM00091">
    <property type="entry name" value="PAS"/>
    <property type="match status" value="3"/>
</dbReference>
<feature type="domain" description="PAC" evidence="16">
    <location>
        <begin position="659"/>
        <end position="711"/>
    </location>
</feature>
<evidence type="ECO:0000256" key="7">
    <source>
        <dbReference type="ARBA" id="ARBA00022777"/>
    </source>
</evidence>
<dbReference type="InterPro" id="IPR036097">
    <property type="entry name" value="HisK_dim/P_sf"/>
</dbReference>
<dbReference type="InterPro" id="IPR003661">
    <property type="entry name" value="HisK_dim/P_dom"/>
</dbReference>
<dbReference type="InterPro" id="IPR005467">
    <property type="entry name" value="His_kinase_dom"/>
</dbReference>
<evidence type="ECO:0000256" key="11">
    <source>
        <dbReference type="PROSITE-ProRule" id="PRU00169"/>
    </source>
</evidence>
<dbReference type="PRINTS" id="PR00344">
    <property type="entry name" value="BCTRLSENSOR"/>
</dbReference>
<sequence length="1076" mass="118778">MSKRFALLLVITSLVMSAALFHYASRAERMNASAEFRAITADSVEVVVSRVEGYGEVLRGVGAFLGVRENVSLFEYNEYVGAQKLSETRPAMLGVSYIRAINPLGRRFLESNISREYGRDITVYPETTHSELFVVSRVSPLAENGAALGLDVSADPLRREIFERSRRENTMLMSQRIVLVQDKSKSDGFLLVRPIFAKEFVPETQSTAEGDFLGWVAAPFIAREMLAGATFSQGLNYNLEVFASDRPDGSTHFFDSSAENSEAGQFTLDYPIELFGQRWTLRYTSTPSFDGTMLSYLPLLLALIGIMLSALLAMALKYVNLRGEALAKAVEERTKLLSAREQERRATLDTTMAAVLVTDDDGEIQFANAGAAALFAIDRAAFDGKSLSDFVALKPGAGQTQGYNAEGICANGQRLFLDVEMNTWTDADGSSRITALVRDVTPAIMSRQRVESVRKRYDAALAGAEIGIFEVDLETGKSIVSDTWHTIMGTADLTEEFDHQRHFMGRVHKEDLPALLEADQRCINGQATRTKAEYRVKFGDDWRWMYSDAVATERDGEGRALRLVGTQTDITEIRHARNALELSEQRFRMVLEDAPVGMALMDEQGNLVGANGALSTLVGYSEEAMINKMRLSDLLDPDEFRALANEVQNRVNDGQESTYEAELRLLTKGGEERWGLFSVTWTHDKNIDELVYIAQIVDVTDKKKVEQIKSEFVATVSHELRTPLTSIKGALGLLSATEAKNMSAGTTRLLEIARTNADRLTMIVNDILDLEKISSGEVVFDIENNNLGDIIEASVAEMQPFALEHQNTIRIDAPKGDVIVNIDASRTKQVLANLVSNACKYSDPDTEVTVQFERLDDEAIVFVQNTGPGVPDSFRESIFDAFTQADGSDTRSKGGTGLGLNITRQIVSRQSGKIGFESAPGGLTVFWFTAPLVDVDALVPRDDAPHQRVLSARPIKVLHVEDDLDFIDVIRAGFGESADFVGVRSLSEARSILDKDKWDAVVMDWTLPDGDGRDLLAEVQRKQPQARLIVLTAANGVEDPRAHATLTKSQVEIEEITATIRDAVNEHSVSKRLSFS</sequence>
<dbReference type="Pfam" id="PF00072">
    <property type="entry name" value="Response_reg"/>
    <property type="match status" value="1"/>
</dbReference>
<dbReference type="Gene3D" id="3.30.450.20">
    <property type="entry name" value="PAS domain"/>
    <property type="match status" value="3"/>
</dbReference>
<evidence type="ECO:0000259" key="16">
    <source>
        <dbReference type="PROSITE" id="PS50113"/>
    </source>
</evidence>
<dbReference type="Pfam" id="PF00512">
    <property type="entry name" value="HisKA"/>
    <property type="match status" value="1"/>
</dbReference>
<feature type="domain" description="CHASE" evidence="17">
    <location>
        <begin position="123"/>
        <end position="220"/>
    </location>
</feature>
<dbReference type="SUPFAM" id="SSF52172">
    <property type="entry name" value="CheY-like"/>
    <property type="match status" value="1"/>
</dbReference>
<dbReference type="PANTHER" id="PTHR43047">
    <property type="entry name" value="TWO-COMPONENT HISTIDINE PROTEIN KINASE"/>
    <property type="match status" value="1"/>
</dbReference>
<comment type="subcellular location">
    <subcellularLocation>
        <location evidence="2">Membrane</location>
    </subcellularLocation>
</comment>
<comment type="catalytic activity">
    <reaction evidence="1">
        <text>ATP + protein L-histidine = ADP + protein N-phospho-L-histidine.</text>
        <dbReference type="EC" id="2.7.13.3"/>
    </reaction>
</comment>
<protein>
    <recommendedName>
        <fullName evidence="3">histidine kinase</fullName>
        <ecNumber evidence="3">2.7.13.3</ecNumber>
    </recommendedName>
</protein>
<keyword evidence="6 12" id="KW-0812">Transmembrane</keyword>
<dbReference type="Gene3D" id="3.30.565.10">
    <property type="entry name" value="Histidine kinase-like ATPase, C-terminal domain"/>
    <property type="match status" value="1"/>
</dbReference>
<dbReference type="InterPro" id="IPR000014">
    <property type="entry name" value="PAS"/>
</dbReference>
<feature type="domain" description="PAC" evidence="16">
    <location>
        <begin position="530"/>
        <end position="582"/>
    </location>
</feature>
<keyword evidence="9" id="KW-0902">Two-component regulatory system</keyword>
<evidence type="ECO:0000256" key="6">
    <source>
        <dbReference type="ARBA" id="ARBA00022692"/>
    </source>
</evidence>
<dbReference type="FunFam" id="1.10.287.130:FF:000001">
    <property type="entry name" value="Two-component sensor histidine kinase"/>
    <property type="match status" value="1"/>
</dbReference>
<keyword evidence="7" id="KW-0418">Kinase</keyword>
<evidence type="ECO:0000256" key="12">
    <source>
        <dbReference type="SAM" id="Phobius"/>
    </source>
</evidence>
<dbReference type="PROSITE" id="PS50839">
    <property type="entry name" value="CHASE"/>
    <property type="match status" value="1"/>
</dbReference>
<keyword evidence="4 11" id="KW-0597">Phosphoprotein</keyword>
<dbReference type="Proteomes" id="UP000683291">
    <property type="component" value="Chromosome 1"/>
</dbReference>
<dbReference type="Pfam" id="PF13426">
    <property type="entry name" value="PAS_9"/>
    <property type="match status" value="2"/>
</dbReference>
<evidence type="ECO:0000256" key="1">
    <source>
        <dbReference type="ARBA" id="ARBA00000085"/>
    </source>
</evidence>
<gene>
    <name evidence="18" type="ORF">KDD17_01185</name>
</gene>
<evidence type="ECO:0000256" key="3">
    <source>
        <dbReference type="ARBA" id="ARBA00012438"/>
    </source>
</evidence>
<evidence type="ECO:0000256" key="4">
    <source>
        <dbReference type="ARBA" id="ARBA00022553"/>
    </source>
</evidence>
<keyword evidence="19" id="KW-1185">Reference proteome</keyword>
<dbReference type="Pfam" id="PF02518">
    <property type="entry name" value="HATPase_c"/>
    <property type="match status" value="1"/>
</dbReference>
<feature type="modified residue" description="4-aspartylphosphate" evidence="11">
    <location>
        <position position="1004"/>
    </location>
</feature>
<dbReference type="InterPro" id="IPR003594">
    <property type="entry name" value="HATPase_dom"/>
</dbReference>
<dbReference type="CDD" id="cd00082">
    <property type="entry name" value="HisKA"/>
    <property type="match status" value="1"/>
</dbReference>
<feature type="domain" description="Histidine kinase" evidence="13">
    <location>
        <begin position="715"/>
        <end position="934"/>
    </location>
</feature>
<dbReference type="PROSITE" id="PS50112">
    <property type="entry name" value="PAS"/>
    <property type="match status" value="2"/>
</dbReference>
<dbReference type="InterPro" id="IPR001610">
    <property type="entry name" value="PAC"/>
</dbReference>
<dbReference type="InterPro" id="IPR000700">
    <property type="entry name" value="PAS-assoc_C"/>
</dbReference>
<keyword evidence="8 12" id="KW-1133">Transmembrane helix</keyword>
<dbReference type="InterPro" id="IPR001789">
    <property type="entry name" value="Sig_transdc_resp-reg_receiver"/>
</dbReference>
<dbReference type="SUPFAM" id="SSF47384">
    <property type="entry name" value="Homodimeric domain of signal transducing histidine kinase"/>
    <property type="match status" value="1"/>
</dbReference>
<dbReference type="SMART" id="SM00388">
    <property type="entry name" value="HisKA"/>
    <property type="match status" value="1"/>
</dbReference>
<feature type="domain" description="PAS" evidence="15">
    <location>
        <begin position="583"/>
        <end position="654"/>
    </location>
</feature>
<dbReference type="FunFam" id="3.30.565.10:FF:000006">
    <property type="entry name" value="Sensor histidine kinase WalK"/>
    <property type="match status" value="1"/>
</dbReference>
<dbReference type="Gene3D" id="1.10.287.130">
    <property type="match status" value="1"/>
</dbReference>
<dbReference type="SUPFAM" id="SSF55874">
    <property type="entry name" value="ATPase domain of HSP90 chaperone/DNA topoisomerase II/histidine kinase"/>
    <property type="match status" value="1"/>
</dbReference>
<evidence type="ECO:0000313" key="19">
    <source>
        <dbReference type="Proteomes" id="UP000683291"/>
    </source>
</evidence>
<dbReference type="InterPro" id="IPR011006">
    <property type="entry name" value="CheY-like_superfamily"/>
</dbReference>
<evidence type="ECO:0000256" key="2">
    <source>
        <dbReference type="ARBA" id="ARBA00004370"/>
    </source>
</evidence>
<evidence type="ECO:0000256" key="10">
    <source>
        <dbReference type="ARBA" id="ARBA00023136"/>
    </source>
</evidence>
<evidence type="ECO:0000259" key="17">
    <source>
        <dbReference type="PROSITE" id="PS50839"/>
    </source>
</evidence>
<dbReference type="InterPro" id="IPR036890">
    <property type="entry name" value="HATPase_C_sf"/>
</dbReference>
<dbReference type="GO" id="GO:0000155">
    <property type="term" value="F:phosphorelay sensor kinase activity"/>
    <property type="evidence" value="ECO:0007669"/>
    <property type="project" value="InterPro"/>
</dbReference>
<dbReference type="Pfam" id="PF03924">
    <property type="entry name" value="CHASE"/>
    <property type="match status" value="1"/>
</dbReference>
<dbReference type="InterPro" id="IPR004358">
    <property type="entry name" value="Sig_transdc_His_kin-like_C"/>
</dbReference>
<proteinExistence type="predicted"/>
<dbReference type="KEGG" id="sual:KDD17_01185"/>
<dbReference type="InterPro" id="IPR035965">
    <property type="entry name" value="PAS-like_dom_sf"/>
</dbReference>
<organism evidence="18 19">
    <name type="scientific">Sulfitobacter albidus</name>
    <dbReference type="NCBI Taxonomy" id="2829501"/>
    <lineage>
        <taxon>Bacteria</taxon>
        <taxon>Pseudomonadati</taxon>
        <taxon>Pseudomonadota</taxon>
        <taxon>Alphaproteobacteria</taxon>
        <taxon>Rhodobacterales</taxon>
        <taxon>Roseobacteraceae</taxon>
        <taxon>Sulfitobacter</taxon>
    </lineage>
</organism>
<dbReference type="SMART" id="SM00448">
    <property type="entry name" value="REC"/>
    <property type="match status" value="1"/>
</dbReference>
<evidence type="ECO:0000259" key="15">
    <source>
        <dbReference type="PROSITE" id="PS50112"/>
    </source>
</evidence>
<dbReference type="RefSeq" id="WP_212704908.1">
    <property type="nucleotide sequence ID" value="NZ_CP073581.1"/>
</dbReference>
<dbReference type="Gene3D" id="3.40.50.2300">
    <property type="match status" value="1"/>
</dbReference>
<dbReference type="Gene3D" id="3.30.450.350">
    <property type="entry name" value="CHASE domain"/>
    <property type="match status" value="1"/>
</dbReference>
<name>A0A975JDY1_9RHOB</name>
<dbReference type="InterPro" id="IPR042240">
    <property type="entry name" value="CHASE_sf"/>
</dbReference>
<evidence type="ECO:0000259" key="13">
    <source>
        <dbReference type="PROSITE" id="PS50109"/>
    </source>
</evidence>
<dbReference type="PROSITE" id="PS50109">
    <property type="entry name" value="HIS_KIN"/>
    <property type="match status" value="1"/>
</dbReference>
<dbReference type="NCBIfam" id="TIGR00229">
    <property type="entry name" value="sensory_box"/>
    <property type="match status" value="1"/>
</dbReference>
<dbReference type="InterPro" id="IPR013655">
    <property type="entry name" value="PAS_fold_3"/>
</dbReference>
<evidence type="ECO:0000259" key="14">
    <source>
        <dbReference type="PROSITE" id="PS50110"/>
    </source>
</evidence>
<dbReference type="SMART" id="SM00387">
    <property type="entry name" value="HATPase_c"/>
    <property type="match status" value="1"/>
</dbReference>
<keyword evidence="10 12" id="KW-0472">Membrane</keyword>
<dbReference type="CDD" id="cd00130">
    <property type="entry name" value="PAS"/>
    <property type="match status" value="1"/>
</dbReference>
<evidence type="ECO:0000313" key="18">
    <source>
        <dbReference type="EMBL" id="QUJ76711.1"/>
    </source>
</evidence>
<dbReference type="SMART" id="SM01079">
    <property type="entry name" value="CHASE"/>
    <property type="match status" value="1"/>
</dbReference>
<evidence type="ECO:0000256" key="5">
    <source>
        <dbReference type="ARBA" id="ARBA00022679"/>
    </source>
</evidence>
<dbReference type="SUPFAM" id="SSF55785">
    <property type="entry name" value="PYP-like sensor domain (PAS domain)"/>
    <property type="match status" value="3"/>
</dbReference>
<dbReference type="PROSITE" id="PS50113">
    <property type="entry name" value="PAC"/>
    <property type="match status" value="2"/>
</dbReference>
<evidence type="ECO:0000256" key="9">
    <source>
        <dbReference type="ARBA" id="ARBA00023012"/>
    </source>
</evidence>
<keyword evidence="5" id="KW-0808">Transferase</keyword>
<dbReference type="SMART" id="SM00086">
    <property type="entry name" value="PAC"/>
    <property type="match status" value="2"/>
</dbReference>
<feature type="transmembrane region" description="Helical" evidence="12">
    <location>
        <begin position="293"/>
        <end position="316"/>
    </location>
</feature>